<dbReference type="GO" id="GO:0008168">
    <property type="term" value="F:methyltransferase activity"/>
    <property type="evidence" value="ECO:0007669"/>
    <property type="project" value="UniProtKB-KW"/>
</dbReference>
<sequence>MTVPRTRRVPQLSSPFAASLTLPNSLPRPAESLYPEIFRVGDGYPTAAEFEVSTHNDAKGYGVYARRDFARGYRICKISGTVVHEVMQHTLQIGPDSHLYDPYFTGYLLHSCDPNTFLDMQRFELWAVKDIRAGEALTMDYASTEDVLFKQFPCLCGAPNCRKWISGRREPARMPSLAE</sequence>
<dbReference type="Proteomes" id="UP000501891">
    <property type="component" value="Chromosome"/>
</dbReference>
<gene>
    <name evidence="5" type="ORF">HHL28_05665</name>
</gene>
<dbReference type="InterPro" id="IPR003616">
    <property type="entry name" value="Post-SET_dom"/>
</dbReference>
<dbReference type="PROSITE" id="PS50280">
    <property type="entry name" value="SET"/>
    <property type="match status" value="1"/>
</dbReference>
<dbReference type="Pfam" id="PF00856">
    <property type="entry name" value="SET"/>
    <property type="match status" value="1"/>
</dbReference>
<feature type="domain" description="Post-SET" evidence="4">
    <location>
        <begin position="150"/>
        <end position="166"/>
    </location>
</feature>
<dbReference type="KEGG" id="acru:HHL28_05665"/>
<evidence type="ECO:0000259" key="3">
    <source>
        <dbReference type="PROSITE" id="PS50280"/>
    </source>
</evidence>
<feature type="domain" description="SET" evidence="3">
    <location>
        <begin position="48"/>
        <end position="142"/>
    </location>
</feature>
<evidence type="ECO:0000313" key="5">
    <source>
        <dbReference type="EMBL" id="QJE72654.1"/>
    </source>
</evidence>
<dbReference type="AlphaFoldDB" id="A0A858R5K1"/>
<dbReference type="SUPFAM" id="SSF82199">
    <property type="entry name" value="SET domain"/>
    <property type="match status" value="1"/>
</dbReference>
<dbReference type="SMART" id="SM00508">
    <property type="entry name" value="PostSET"/>
    <property type="match status" value="1"/>
</dbReference>
<dbReference type="PANTHER" id="PTHR12350">
    <property type="entry name" value="HISTONE-LYSINE N-METHYLTRANSFERASE-RELATED"/>
    <property type="match status" value="1"/>
</dbReference>
<dbReference type="GO" id="GO:0032259">
    <property type="term" value="P:methylation"/>
    <property type="evidence" value="ECO:0007669"/>
    <property type="project" value="UniProtKB-KW"/>
</dbReference>
<evidence type="ECO:0000313" key="6">
    <source>
        <dbReference type="Proteomes" id="UP000501891"/>
    </source>
</evidence>
<organism evidence="5 6">
    <name type="scientific">Aerophototrophica crusticola</name>
    <dbReference type="NCBI Taxonomy" id="1709002"/>
    <lineage>
        <taxon>Bacteria</taxon>
        <taxon>Pseudomonadati</taxon>
        <taxon>Pseudomonadota</taxon>
        <taxon>Alphaproteobacteria</taxon>
        <taxon>Rhodospirillales</taxon>
        <taxon>Rhodospirillaceae</taxon>
        <taxon>Aerophototrophica</taxon>
    </lineage>
</organism>
<keyword evidence="2" id="KW-0949">S-adenosyl-L-methionine</keyword>
<evidence type="ECO:0000259" key="4">
    <source>
        <dbReference type="PROSITE" id="PS50868"/>
    </source>
</evidence>
<proteinExistence type="predicted"/>
<reference evidence="5" key="1">
    <citation type="submission" date="2020-04" db="EMBL/GenBank/DDBJ databases">
        <title>A desert anoxygenic phototrophic bacterium fixes CO2 using RubisCO under aerobic conditions.</title>
        <authorList>
            <person name="Tang K."/>
        </authorList>
    </citation>
    <scope>NUCLEOTIDE SEQUENCE [LARGE SCALE GENOMIC DNA]</scope>
    <source>
        <strain evidence="5">MIMtkB3</strain>
    </source>
</reference>
<dbReference type="InterPro" id="IPR046341">
    <property type="entry name" value="SET_dom_sf"/>
</dbReference>
<accession>A0A858R5K1</accession>
<dbReference type="SMART" id="SM00317">
    <property type="entry name" value="SET"/>
    <property type="match status" value="1"/>
</dbReference>
<dbReference type="PROSITE" id="PS50868">
    <property type="entry name" value="POST_SET"/>
    <property type="match status" value="1"/>
</dbReference>
<keyword evidence="1" id="KW-0808">Transferase</keyword>
<dbReference type="PANTHER" id="PTHR12350:SF19">
    <property type="entry name" value="SET DOMAIN-CONTAINING PROTEIN"/>
    <property type="match status" value="1"/>
</dbReference>
<dbReference type="InterPro" id="IPR053201">
    <property type="entry name" value="Flavunoidine_N-MTase"/>
</dbReference>
<dbReference type="Gene3D" id="2.170.270.10">
    <property type="entry name" value="SET domain"/>
    <property type="match status" value="1"/>
</dbReference>
<protein>
    <submittedName>
        <fullName evidence="5">SET domain-containing protein-lysine N-methyltransferase</fullName>
    </submittedName>
</protein>
<dbReference type="EMBL" id="CP051775">
    <property type="protein sequence ID" value="QJE72654.1"/>
    <property type="molecule type" value="Genomic_DNA"/>
</dbReference>
<evidence type="ECO:0000256" key="2">
    <source>
        <dbReference type="ARBA" id="ARBA00022691"/>
    </source>
</evidence>
<evidence type="ECO:0000256" key="1">
    <source>
        <dbReference type="ARBA" id="ARBA00022679"/>
    </source>
</evidence>
<keyword evidence="6" id="KW-1185">Reference proteome</keyword>
<dbReference type="InterPro" id="IPR001214">
    <property type="entry name" value="SET_dom"/>
</dbReference>
<name>A0A858R5K1_9PROT</name>